<sequence length="161" mass="17724">MCHAWPTRLLQAAKLPDIHCHRFCLFSLHRKQPPTLSMTNDEKITPTDGEMRILKAIFANMNSKPDVDWDAAASAASLGNAKSIKERYRQMTVRLGWNSKSGGGGDGNSAPSTPKKVKASPSKVVKRSGGRKKKAIAEDEDEELDEKPVAAVKEEFDDGEF</sequence>
<dbReference type="GeneID" id="80898709"/>
<evidence type="ECO:0000313" key="2">
    <source>
        <dbReference type="EMBL" id="KAJ4150817.1"/>
    </source>
</evidence>
<feature type="compositionally biased region" description="Basic residues" evidence="1">
    <location>
        <begin position="124"/>
        <end position="134"/>
    </location>
</feature>
<dbReference type="EMBL" id="JAJHUN010000009">
    <property type="protein sequence ID" value="KAJ4150817.1"/>
    <property type="molecule type" value="Genomic_DNA"/>
</dbReference>
<evidence type="ECO:0000313" key="3">
    <source>
        <dbReference type="Proteomes" id="UP001144673"/>
    </source>
</evidence>
<protein>
    <recommendedName>
        <fullName evidence="4">Myb-like domain-containing protein</fullName>
    </recommendedName>
</protein>
<gene>
    <name evidence="2" type="ORF">LMH87_011550</name>
</gene>
<reference evidence="2" key="1">
    <citation type="journal article" date="2023" name="Access Microbiol">
        <title>De-novo genome assembly for Akanthomyces muscarius, a biocontrol agent of insect agricultural pests.</title>
        <authorList>
            <person name="Erdos Z."/>
            <person name="Studholme D.J."/>
            <person name="Raymond B."/>
            <person name="Sharma M."/>
        </authorList>
    </citation>
    <scope>NUCLEOTIDE SEQUENCE</scope>
    <source>
        <strain evidence="2">Ve6</strain>
    </source>
</reference>
<dbReference type="RefSeq" id="XP_056052531.1">
    <property type="nucleotide sequence ID" value="XM_056200709.1"/>
</dbReference>
<evidence type="ECO:0008006" key="4">
    <source>
        <dbReference type="Google" id="ProtNLM"/>
    </source>
</evidence>
<accession>A0A9W8UK19</accession>
<dbReference type="KEGG" id="amus:LMH87_011550"/>
<dbReference type="Proteomes" id="UP001144673">
    <property type="component" value="Chromosome 4"/>
</dbReference>
<organism evidence="2 3">
    <name type="scientific">Akanthomyces muscarius</name>
    <name type="common">Entomopathogenic fungus</name>
    <name type="synonym">Lecanicillium muscarium</name>
    <dbReference type="NCBI Taxonomy" id="2231603"/>
    <lineage>
        <taxon>Eukaryota</taxon>
        <taxon>Fungi</taxon>
        <taxon>Dikarya</taxon>
        <taxon>Ascomycota</taxon>
        <taxon>Pezizomycotina</taxon>
        <taxon>Sordariomycetes</taxon>
        <taxon>Hypocreomycetidae</taxon>
        <taxon>Hypocreales</taxon>
        <taxon>Cordycipitaceae</taxon>
        <taxon>Akanthomyces</taxon>
    </lineage>
</organism>
<feature type="region of interest" description="Disordered" evidence="1">
    <location>
        <begin position="95"/>
        <end position="161"/>
    </location>
</feature>
<keyword evidence="3" id="KW-1185">Reference proteome</keyword>
<dbReference type="AlphaFoldDB" id="A0A9W8UK19"/>
<proteinExistence type="predicted"/>
<evidence type="ECO:0000256" key="1">
    <source>
        <dbReference type="SAM" id="MobiDB-lite"/>
    </source>
</evidence>
<name>A0A9W8UK19_AKAMU</name>
<comment type="caution">
    <text evidence="2">The sequence shown here is derived from an EMBL/GenBank/DDBJ whole genome shotgun (WGS) entry which is preliminary data.</text>
</comment>
<feature type="compositionally biased region" description="Low complexity" evidence="1">
    <location>
        <begin position="108"/>
        <end position="123"/>
    </location>
</feature>